<organism evidence="1">
    <name type="scientific">Hexamita inflata</name>
    <dbReference type="NCBI Taxonomy" id="28002"/>
    <lineage>
        <taxon>Eukaryota</taxon>
        <taxon>Metamonada</taxon>
        <taxon>Diplomonadida</taxon>
        <taxon>Hexamitidae</taxon>
        <taxon>Hexamitinae</taxon>
        <taxon>Hexamita</taxon>
    </lineage>
</organism>
<dbReference type="EMBL" id="CAXDID020000650">
    <property type="protein sequence ID" value="CAL6108376.1"/>
    <property type="molecule type" value="Genomic_DNA"/>
</dbReference>
<evidence type="ECO:0000313" key="1">
    <source>
        <dbReference type="EMBL" id="CAI9916772.1"/>
    </source>
</evidence>
<reference evidence="3 5" key="2">
    <citation type="submission" date="2024-07" db="EMBL/GenBank/DDBJ databases">
        <authorList>
            <person name="Akdeniz Z."/>
        </authorList>
    </citation>
    <scope>NUCLEOTIDE SEQUENCE [LARGE SCALE GENOMIC DNA]</scope>
</reference>
<evidence type="ECO:0000313" key="3">
    <source>
        <dbReference type="EMBL" id="CAL6093929.1"/>
    </source>
</evidence>
<dbReference type="EMBL" id="CAXDID020000461">
    <property type="protein sequence ID" value="CAL6093929.1"/>
    <property type="molecule type" value="Genomic_DNA"/>
</dbReference>
<proteinExistence type="predicted"/>
<evidence type="ECO:0000313" key="4">
    <source>
        <dbReference type="EMBL" id="CAL6108376.1"/>
    </source>
</evidence>
<keyword evidence="5" id="KW-1185">Reference proteome</keyword>
<gene>
    <name evidence="1" type="ORF">HINF_LOCUS4417</name>
    <name evidence="2" type="ORF">HINF_LOCUS56604</name>
    <name evidence="3" type="ORF">HINF_LOCUS67227</name>
    <name evidence="4" type="ORF">HINF_LOCUS74937</name>
</gene>
<sequence>MFKLACYNIPFQQFVREVFPGKKMISNRELIWFFRNKIGCSYSAQVIIGVVANQDGFIQVEELVRTFE</sequence>
<evidence type="ECO:0000313" key="5">
    <source>
        <dbReference type="Proteomes" id="UP001642409"/>
    </source>
</evidence>
<dbReference type="EMBL" id="CATOUU010001051">
    <property type="protein sequence ID" value="CAI9968959.1"/>
    <property type="molecule type" value="Genomic_DNA"/>
</dbReference>
<accession>A0AA86NBU7</accession>
<dbReference type="EMBL" id="CATOUU010000109">
    <property type="protein sequence ID" value="CAI9916772.1"/>
    <property type="molecule type" value="Genomic_DNA"/>
</dbReference>
<name>A0AA86NBU7_9EUKA</name>
<evidence type="ECO:0000313" key="2">
    <source>
        <dbReference type="EMBL" id="CAI9968959.1"/>
    </source>
</evidence>
<dbReference type="Proteomes" id="UP001642409">
    <property type="component" value="Unassembled WGS sequence"/>
</dbReference>
<dbReference type="AlphaFoldDB" id="A0AA86NBU7"/>
<protein>
    <submittedName>
        <fullName evidence="1">Uncharacterized protein</fullName>
    </submittedName>
</protein>
<reference evidence="1" key="1">
    <citation type="submission" date="2023-06" db="EMBL/GenBank/DDBJ databases">
        <authorList>
            <person name="Kurt Z."/>
        </authorList>
    </citation>
    <scope>NUCLEOTIDE SEQUENCE</scope>
</reference>
<comment type="caution">
    <text evidence="1">The sequence shown here is derived from an EMBL/GenBank/DDBJ whole genome shotgun (WGS) entry which is preliminary data.</text>
</comment>